<proteinExistence type="predicted"/>
<evidence type="ECO:0000313" key="1">
    <source>
        <dbReference type="EMBL" id="NMW92768.1"/>
    </source>
</evidence>
<protein>
    <submittedName>
        <fullName evidence="1">ABC transporter permease</fullName>
    </submittedName>
</protein>
<evidence type="ECO:0000313" key="2">
    <source>
        <dbReference type="Proteomes" id="UP000582487"/>
    </source>
</evidence>
<dbReference type="Proteomes" id="UP000582487">
    <property type="component" value="Unassembled WGS sequence"/>
</dbReference>
<accession>A0A2J9KPK7</accession>
<dbReference type="InterPro" id="IPR008875">
    <property type="entry name" value="TraX"/>
</dbReference>
<dbReference type="EMBL" id="JABCUV010000002">
    <property type="protein sequence ID" value="NMW92768.1"/>
    <property type="molecule type" value="Genomic_DNA"/>
</dbReference>
<comment type="caution">
    <text evidence="1">The sequence shown here is derived from an EMBL/GenBank/DDBJ whole genome shotgun (WGS) entry which is preliminary data.</text>
</comment>
<sequence length="267" mass="29031">MKNSTSRTGRPESGGVNPKDLGRPARGLSGKRLKIIAGIMLFFQVASTAVVPAATGKDFQDMTTLTLAVICELVSWAAIPIYAWLLVEGFRKTQAFGMYLGRLGVLALLCEVPYDLVTFGRPWDFGSQNPVWALGLALIVLRLMKLGREKYWARSTAGAIALEAVVALAGVLWALLLRLGTRQGLMPVGAILVVMVVIFYLLELRENTMMMLAGLVGALALVAPAIGVAFLHYRNDTKGYADPRTGWWLYAIYPVELLVGSVFALMP</sequence>
<organism evidence="1 2">
    <name type="scientific">Mobiluncus mulieris</name>
    <dbReference type="NCBI Taxonomy" id="2052"/>
    <lineage>
        <taxon>Bacteria</taxon>
        <taxon>Bacillati</taxon>
        <taxon>Actinomycetota</taxon>
        <taxon>Actinomycetes</taxon>
        <taxon>Actinomycetales</taxon>
        <taxon>Actinomycetaceae</taxon>
        <taxon>Mobiluncus</taxon>
    </lineage>
</organism>
<dbReference type="OrthoDB" id="81897at2"/>
<reference evidence="1 2" key="1">
    <citation type="submission" date="2020-04" db="EMBL/GenBank/DDBJ databases">
        <title>Antimicrobial susceptibility and clonality of vaginal-derived multi-drug resistant Mobiluncus isolates in China.</title>
        <authorList>
            <person name="Zhang X."/>
        </authorList>
    </citation>
    <scope>NUCLEOTIDE SEQUENCE [LARGE SCALE GENOMIC DNA]</scope>
    <source>
        <strain evidence="1 2">7</strain>
    </source>
</reference>
<dbReference type="Pfam" id="PF05857">
    <property type="entry name" value="TraX"/>
    <property type="match status" value="1"/>
</dbReference>
<dbReference type="RefSeq" id="WP_004013007.1">
    <property type="nucleotide sequence ID" value="NZ_CAMUNX010000009.1"/>
</dbReference>
<gene>
    <name evidence="1" type="ORF">HHJ74_03465</name>
</gene>
<name>A0A2J9KPK7_9ACTO</name>
<dbReference type="AlphaFoldDB" id="A0A2J9KPK7"/>